<name>A0ABQ9G334_9NEOP</name>
<dbReference type="EMBL" id="JARBHB010000016">
    <property type="protein sequence ID" value="KAJ8866888.1"/>
    <property type="molecule type" value="Genomic_DNA"/>
</dbReference>
<accession>A0ABQ9G334</accession>
<protein>
    <recommendedName>
        <fullName evidence="3">DDE Tnp4 domain-containing protein</fullName>
    </recommendedName>
</protein>
<dbReference type="Pfam" id="PF13359">
    <property type="entry name" value="DDE_Tnp_4"/>
    <property type="match status" value="1"/>
</dbReference>
<evidence type="ECO:0000256" key="1">
    <source>
        <dbReference type="ARBA" id="ARBA00001968"/>
    </source>
</evidence>
<organism evidence="4 5">
    <name type="scientific">Dryococelus australis</name>
    <dbReference type="NCBI Taxonomy" id="614101"/>
    <lineage>
        <taxon>Eukaryota</taxon>
        <taxon>Metazoa</taxon>
        <taxon>Ecdysozoa</taxon>
        <taxon>Arthropoda</taxon>
        <taxon>Hexapoda</taxon>
        <taxon>Insecta</taxon>
        <taxon>Pterygota</taxon>
        <taxon>Neoptera</taxon>
        <taxon>Polyneoptera</taxon>
        <taxon>Phasmatodea</taxon>
        <taxon>Verophasmatodea</taxon>
        <taxon>Anareolatae</taxon>
        <taxon>Phasmatidae</taxon>
        <taxon>Eurycanthinae</taxon>
        <taxon>Dryococelus</taxon>
    </lineage>
</organism>
<keyword evidence="2" id="KW-0479">Metal-binding</keyword>
<evidence type="ECO:0000256" key="2">
    <source>
        <dbReference type="ARBA" id="ARBA00022723"/>
    </source>
</evidence>
<reference evidence="4 5" key="1">
    <citation type="submission" date="2023-02" db="EMBL/GenBank/DDBJ databases">
        <title>LHISI_Scaffold_Assembly.</title>
        <authorList>
            <person name="Stuart O.P."/>
            <person name="Cleave R."/>
            <person name="Magrath M.J.L."/>
            <person name="Mikheyev A.S."/>
        </authorList>
    </citation>
    <scope>NUCLEOTIDE SEQUENCE [LARGE SCALE GENOMIC DNA]</scope>
    <source>
        <strain evidence="4">Daus_M_001</strain>
        <tissue evidence="4">Leg muscle</tissue>
    </source>
</reference>
<proteinExistence type="predicted"/>
<evidence type="ECO:0000259" key="3">
    <source>
        <dbReference type="Pfam" id="PF13359"/>
    </source>
</evidence>
<comment type="cofactor">
    <cofactor evidence="1">
        <name>a divalent metal cation</name>
        <dbReference type="ChEBI" id="CHEBI:60240"/>
    </cofactor>
</comment>
<dbReference type="Proteomes" id="UP001159363">
    <property type="component" value="Chromosome 15"/>
</dbReference>
<comment type="caution">
    <text evidence="4">The sequence shown here is derived from an EMBL/GenBank/DDBJ whole genome shotgun (WGS) entry which is preliminary data.</text>
</comment>
<evidence type="ECO:0000313" key="5">
    <source>
        <dbReference type="Proteomes" id="UP001159363"/>
    </source>
</evidence>
<dbReference type="InterPro" id="IPR027806">
    <property type="entry name" value="HARBI1_dom"/>
</dbReference>
<evidence type="ECO:0000313" key="4">
    <source>
        <dbReference type="EMBL" id="KAJ8866888.1"/>
    </source>
</evidence>
<gene>
    <name evidence="4" type="ORF">PR048_032750</name>
</gene>
<keyword evidence="5" id="KW-1185">Reference proteome</keyword>
<feature type="domain" description="DDE Tnp4" evidence="3">
    <location>
        <begin position="2"/>
        <end position="137"/>
    </location>
</feature>
<sequence>MAVVDSKYEFIMHDVGTNGSISDVGVINNTKFYFKLTTTSLQLSPDENPNDNTTKFPYVLVGDEAFAFKRNCLMPFNKKQLNNEQTVFNFRLSRTRRTVENIFGVLSNRFTLFHSAINLKNIKHVNILVLTCCYLQNFLRRRFQDSYMTIDLNDTNSDEIIEVQWLVDLKNDTKSENVSNDAKYCRSRFVEYFVYEEKVEWQDNSQRTTTQTLHALARRSDEALGVRVSVARIAPSRLDLGRRRSLNKLNAALEILGSGTGNSQMDDFSAIPHPWSNRPGAHGCGEGCRPGIHYSTTRARQHGSRKSARALAEGVVMEIASPAEIHPPPPPHPPTQASWFALRAPKGKGRAWFVTSTQGKGWLDVCICVCVCVYREKGWRCSNAIRCLVSASLTICNSWLNINSWDHSAKDAAALTRQPFLSRRQRVALSNAFDAYLELTLASGADTRRSNKADTTHESREPSSLRPIPRVGVQCSRRAACANGTLKWRPYYFLMHAVQAEKQFHVGTRRLVVCSQRDRSTSSLIYAPSTDELCSHARKKRPEYQPLMFPLLFCFPRSNRLRRCGWPGCEDCSGKRNFRARFHPRLFFFGARGFPFSPLSSRNQVTSVLQEEAWGG</sequence>